<evidence type="ECO:0000313" key="4">
    <source>
        <dbReference type="Proteomes" id="UP000281192"/>
    </source>
</evidence>
<name>A0A2N5CZA9_9CAUL</name>
<dbReference type="EMBL" id="PJRQ01000008">
    <property type="protein sequence ID" value="PLR19096.1"/>
    <property type="molecule type" value="Genomic_DNA"/>
</dbReference>
<organism evidence="2 3">
    <name type="scientific">Caulobacter flavus</name>
    <dbReference type="NCBI Taxonomy" id="1679497"/>
    <lineage>
        <taxon>Bacteria</taxon>
        <taxon>Pseudomonadati</taxon>
        <taxon>Pseudomonadota</taxon>
        <taxon>Alphaproteobacteria</taxon>
        <taxon>Caulobacterales</taxon>
        <taxon>Caulobacteraceae</taxon>
        <taxon>Caulobacter</taxon>
    </lineage>
</organism>
<evidence type="ECO:0000313" key="3">
    <source>
        <dbReference type="Proteomes" id="UP000234483"/>
    </source>
</evidence>
<dbReference type="Proteomes" id="UP000234483">
    <property type="component" value="Unassembled WGS sequence"/>
</dbReference>
<sequence>MTADDVLGPCPSPGHGLGAAAASALLAAADHVEQAWAGASPREAATRLSLHAEDLAHSPVARDQLLSRALELAAGDLSEGRRPLTHWPLFFTEDMTPSLEAREDVRAWVLAGADPMLADGEAVAEAVEARAVRALGDAFETARGLTRRLRVEAWLQLALWDDPRIPANAETRFLMRAGGRRLMARVGD</sequence>
<keyword evidence="4" id="KW-1185">Reference proteome</keyword>
<dbReference type="KEGG" id="cfh:C1707_02615"/>
<reference evidence="1 4" key="2">
    <citation type="submission" date="2018-01" db="EMBL/GenBank/DDBJ databases">
        <title>Complete genome sequence of Caulobacter flavus RHGG3.</title>
        <authorList>
            <person name="Yang E."/>
        </authorList>
    </citation>
    <scope>NUCLEOTIDE SEQUENCE [LARGE SCALE GENOMIC DNA]</scope>
    <source>
        <strain evidence="1 4">RHGG3</strain>
    </source>
</reference>
<dbReference type="Proteomes" id="UP000281192">
    <property type="component" value="Chromosome"/>
</dbReference>
<evidence type="ECO:0000313" key="1">
    <source>
        <dbReference type="EMBL" id="AYV45223.1"/>
    </source>
</evidence>
<reference evidence="2 3" key="1">
    <citation type="submission" date="2017-12" db="EMBL/GenBank/DDBJ databases">
        <title>The genome sequence of Caulobacter flavus CGMCC1 15093.</title>
        <authorList>
            <person name="Gao J."/>
            <person name="Mao X."/>
            <person name="Sun J."/>
        </authorList>
    </citation>
    <scope>NUCLEOTIDE SEQUENCE [LARGE SCALE GENOMIC DNA]</scope>
    <source>
        <strain evidence="2 3">CGMCC1 15093</strain>
    </source>
</reference>
<dbReference type="OrthoDB" id="7186500at2"/>
<protein>
    <submittedName>
        <fullName evidence="2">Uncharacterized protein</fullName>
    </submittedName>
</protein>
<dbReference type="EMBL" id="CP026100">
    <property type="protein sequence ID" value="AYV45223.1"/>
    <property type="molecule type" value="Genomic_DNA"/>
</dbReference>
<gene>
    <name evidence="1" type="ORF">C1707_02615</name>
    <name evidence="2" type="ORF">CFHF_03555</name>
</gene>
<dbReference type="RefSeq" id="WP_101711654.1">
    <property type="nucleotide sequence ID" value="NZ_CP026100.1"/>
</dbReference>
<proteinExistence type="predicted"/>
<evidence type="ECO:0000313" key="2">
    <source>
        <dbReference type="EMBL" id="PLR19096.1"/>
    </source>
</evidence>
<accession>A0A2N5CZA9</accession>
<dbReference type="AlphaFoldDB" id="A0A2N5CZA9"/>